<evidence type="ECO:0000313" key="2">
    <source>
        <dbReference type="Proteomes" id="UP000230069"/>
    </source>
</evidence>
<gene>
    <name evidence="1" type="ORF">AQUCO_03800051v1</name>
</gene>
<keyword evidence="2" id="KW-1185">Reference proteome</keyword>
<accession>A0A2G5CSE8</accession>
<dbReference type="EMBL" id="KZ305055">
    <property type="protein sequence ID" value="PIA34198.1"/>
    <property type="molecule type" value="Genomic_DNA"/>
</dbReference>
<proteinExistence type="predicted"/>
<dbReference type="Proteomes" id="UP000230069">
    <property type="component" value="Unassembled WGS sequence"/>
</dbReference>
<name>A0A2G5CSE8_AQUCA</name>
<dbReference type="AlphaFoldDB" id="A0A2G5CSE8"/>
<dbReference type="InParanoid" id="A0A2G5CSE8"/>
<protein>
    <submittedName>
        <fullName evidence="1">Uncharacterized protein</fullName>
    </submittedName>
</protein>
<reference evidence="1 2" key="1">
    <citation type="submission" date="2017-09" db="EMBL/GenBank/DDBJ databases">
        <title>WGS assembly of Aquilegia coerulea Goldsmith.</title>
        <authorList>
            <person name="Hodges S."/>
            <person name="Kramer E."/>
            <person name="Nordborg M."/>
            <person name="Tomkins J."/>
            <person name="Borevitz J."/>
            <person name="Derieg N."/>
            <person name="Yan J."/>
            <person name="Mihaltcheva S."/>
            <person name="Hayes R.D."/>
            <person name="Rokhsar D."/>
        </authorList>
    </citation>
    <scope>NUCLEOTIDE SEQUENCE [LARGE SCALE GENOMIC DNA]</scope>
    <source>
        <strain evidence="2">cv. Goldsmith</strain>
    </source>
</reference>
<organism evidence="1 2">
    <name type="scientific">Aquilegia coerulea</name>
    <name type="common">Rocky mountain columbine</name>
    <dbReference type="NCBI Taxonomy" id="218851"/>
    <lineage>
        <taxon>Eukaryota</taxon>
        <taxon>Viridiplantae</taxon>
        <taxon>Streptophyta</taxon>
        <taxon>Embryophyta</taxon>
        <taxon>Tracheophyta</taxon>
        <taxon>Spermatophyta</taxon>
        <taxon>Magnoliopsida</taxon>
        <taxon>Ranunculales</taxon>
        <taxon>Ranunculaceae</taxon>
        <taxon>Thalictroideae</taxon>
        <taxon>Aquilegia</taxon>
    </lineage>
</organism>
<sequence length="130" mass="14935">MAYRSNFTFLSNFTTSISAFLSEANEGLVLAVFPNIKKWDHAKKSMPIRPSCRCDSPPLQAIKLSENQIYGVPELPDLYYKWNLLYTNTVFLNLITNCIWEVRIMTKGVQMRCRYIAANLGIQQTGIQHI</sequence>
<evidence type="ECO:0000313" key="1">
    <source>
        <dbReference type="EMBL" id="PIA34198.1"/>
    </source>
</evidence>